<feature type="domain" description="Chitin-binding type-2" evidence="2">
    <location>
        <begin position="150"/>
        <end position="194"/>
    </location>
</feature>
<dbReference type="InterPro" id="IPR036508">
    <property type="entry name" value="Chitin-bd_dom_sf"/>
</dbReference>
<evidence type="ECO:0000313" key="4">
    <source>
        <dbReference type="Proteomes" id="UP001283361"/>
    </source>
</evidence>
<dbReference type="SMART" id="SM00494">
    <property type="entry name" value="ChtBD2"/>
    <property type="match status" value="1"/>
</dbReference>
<dbReference type="Gene3D" id="3.20.20.370">
    <property type="entry name" value="Glycoside hydrolase/deacetylase"/>
    <property type="match status" value="1"/>
</dbReference>
<dbReference type="GO" id="GO:0005975">
    <property type="term" value="P:carbohydrate metabolic process"/>
    <property type="evidence" value="ECO:0007669"/>
    <property type="project" value="InterPro"/>
</dbReference>
<dbReference type="SUPFAM" id="SSF57625">
    <property type="entry name" value="Invertebrate chitin-binding proteins"/>
    <property type="match status" value="1"/>
</dbReference>
<dbReference type="GO" id="GO:0008061">
    <property type="term" value="F:chitin binding"/>
    <property type="evidence" value="ECO:0007669"/>
    <property type="project" value="InterPro"/>
</dbReference>
<feature type="region of interest" description="Disordered" evidence="1">
    <location>
        <begin position="204"/>
        <end position="381"/>
    </location>
</feature>
<sequence length="706" mass="79278">MSRPMFEFPPIVPDFWEVFVCPVRTQPAIFEIAEETSSRKFEILSRVTTAKQKGNRVILLPVFLSALAMAEKVNLKTCSNHFTADFILASFEDPFETLSYRSRPVVVFVSNFGTTKKTFRQAQHEGADEYEYAYYDDYYQESCNHEDFYCDKHNPSVFYRCIDGIHHTFHCPSTLHFSVTTQTCDWPHSADCAGHFHESGPAHYGYSGSDESSESEAAAAAASADDVHKGHYDNLAPPSHLQPSKEKAPTLGKHKDPAAIQADASDTWISQAASSGKSWWRPKGGLDPGKWRDVASIKKPPFTPHVPDDEDSSEKSSSADVKKKKRGKVSASKKVISAPGKKRKTKTRGSGGAVSHNRRVQESAAPSRHRSADLQSGNSDCDPSNCRLPDCFCAGRVIPHGLPASSTPQMVMLTFDDEVSPTFYGFYNRLFRPGRYNPNGCPVRGCLYVSGSGTHYDLIYPLYAIGVEIASHTVSHRFPHTWWSSASYQDFVEEAVGMRDKLTSESGVPAQDIKGFRVPFLQLGTDNMYGALYDNEFQYDSSMFTGGQWEGESDPVWPFTLDYVPRQVFCQHGPCPTKQYPGLWEIPVQRWYGLDGHSCAMPDGCSATGDAEETLEYLKSNFRRYYNSNRAPLGVFMHARWFTSEHTLEGLDMFIDYLLTLHDVYIVTPSQVISWMKNPTPLSRINSFQPWSCDVGTNDVWLEEKK</sequence>
<dbReference type="InterPro" id="IPR011330">
    <property type="entry name" value="Glyco_hydro/deAcase_b/a-brl"/>
</dbReference>
<gene>
    <name evidence="3" type="ORF">RRG08_060675</name>
</gene>
<evidence type="ECO:0000259" key="2">
    <source>
        <dbReference type="PROSITE" id="PS50940"/>
    </source>
</evidence>
<dbReference type="Gene3D" id="2.170.140.10">
    <property type="entry name" value="Chitin binding domain"/>
    <property type="match status" value="1"/>
</dbReference>
<dbReference type="InterPro" id="IPR002557">
    <property type="entry name" value="Chitin-bd_dom"/>
</dbReference>
<accession>A0AAE1AS86</accession>
<reference evidence="3" key="1">
    <citation type="journal article" date="2023" name="G3 (Bethesda)">
        <title>A reference genome for the long-term kleptoplast-retaining sea slug Elysia crispata morphotype clarki.</title>
        <authorList>
            <person name="Eastman K.E."/>
            <person name="Pendleton A.L."/>
            <person name="Shaikh M.A."/>
            <person name="Suttiyut T."/>
            <person name="Ogas R."/>
            <person name="Tomko P."/>
            <person name="Gavelis G."/>
            <person name="Widhalm J.R."/>
            <person name="Wisecaver J.H."/>
        </authorList>
    </citation>
    <scope>NUCLEOTIDE SEQUENCE</scope>
    <source>
        <strain evidence="3">ECLA1</strain>
    </source>
</reference>
<dbReference type="SUPFAM" id="SSF88713">
    <property type="entry name" value="Glycoside hydrolase/deacetylase"/>
    <property type="match status" value="1"/>
</dbReference>
<dbReference type="Proteomes" id="UP001283361">
    <property type="component" value="Unassembled WGS sequence"/>
</dbReference>
<dbReference type="GO" id="GO:0005576">
    <property type="term" value="C:extracellular region"/>
    <property type="evidence" value="ECO:0007669"/>
    <property type="project" value="InterPro"/>
</dbReference>
<dbReference type="InterPro" id="IPR052740">
    <property type="entry name" value="CE4"/>
</dbReference>
<evidence type="ECO:0000256" key="1">
    <source>
        <dbReference type="SAM" id="MobiDB-lite"/>
    </source>
</evidence>
<dbReference type="PANTHER" id="PTHR45985:SF3">
    <property type="entry name" value="CHITIN DEACETYLASE-LIKE 4"/>
    <property type="match status" value="1"/>
</dbReference>
<dbReference type="PANTHER" id="PTHR45985">
    <property type="match status" value="1"/>
</dbReference>
<proteinExistence type="predicted"/>
<keyword evidence="4" id="KW-1185">Reference proteome</keyword>
<comment type="caution">
    <text evidence="3">The sequence shown here is derived from an EMBL/GenBank/DDBJ whole genome shotgun (WGS) entry which is preliminary data.</text>
</comment>
<organism evidence="3 4">
    <name type="scientific">Elysia crispata</name>
    <name type="common">lettuce slug</name>
    <dbReference type="NCBI Taxonomy" id="231223"/>
    <lineage>
        <taxon>Eukaryota</taxon>
        <taxon>Metazoa</taxon>
        <taxon>Spiralia</taxon>
        <taxon>Lophotrochozoa</taxon>
        <taxon>Mollusca</taxon>
        <taxon>Gastropoda</taxon>
        <taxon>Heterobranchia</taxon>
        <taxon>Euthyneura</taxon>
        <taxon>Panpulmonata</taxon>
        <taxon>Sacoglossa</taxon>
        <taxon>Placobranchoidea</taxon>
        <taxon>Plakobranchidae</taxon>
        <taxon>Elysia</taxon>
    </lineage>
</organism>
<protein>
    <recommendedName>
        <fullName evidence="2">Chitin-binding type-2 domain-containing protein</fullName>
    </recommendedName>
</protein>
<feature type="compositionally biased region" description="Polar residues" evidence="1">
    <location>
        <begin position="267"/>
        <end position="277"/>
    </location>
</feature>
<feature type="compositionally biased region" description="Basic and acidic residues" evidence="1">
    <location>
        <begin position="243"/>
        <end position="257"/>
    </location>
</feature>
<name>A0AAE1AS86_9GAST</name>
<dbReference type="Pfam" id="PF01607">
    <property type="entry name" value="CBM_14"/>
    <property type="match status" value="1"/>
</dbReference>
<dbReference type="EMBL" id="JAWDGP010001304">
    <property type="protein sequence ID" value="KAK3792983.1"/>
    <property type="molecule type" value="Genomic_DNA"/>
</dbReference>
<dbReference type="AlphaFoldDB" id="A0AAE1AS86"/>
<feature type="compositionally biased region" description="Low complexity" evidence="1">
    <location>
        <begin position="215"/>
        <end position="224"/>
    </location>
</feature>
<evidence type="ECO:0000313" key="3">
    <source>
        <dbReference type="EMBL" id="KAK3792983.1"/>
    </source>
</evidence>
<dbReference type="PROSITE" id="PS50940">
    <property type="entry name" value="CHIT_BIND_II"/>
    <property type="match status" value="1"/>
</dbReference>